<sequence>MPCISIFCTRKLAVVDFSDLRSPLYFLHIPFLFWDIETHYTRIV</sequence>
<proteinExistence type="predicted"/>
<evidence type="ECO:0000313" key="1">
    <source>
        <dbReference type="EMBL" id="MBX69456.1"/>
    </source>
</evidence>
<accession>A0A2P2QQY5</accession>
<protein>
    <submittedName>
        <fullName evidence="1">Uncharacterized protein</fullName>
    </submittedName>
</protein>
<organism evidence="1">
    <name type="scientific">Rhizophora mucronata</name>
    <name type="common">Asiatic mangrove</name>
    <dbReference type="NCBI Taxonomy" id="61149"/>
    <lineage>
        <taxon>Eukaryota</taxon>
        <taxon>Viridiplantae</taxon>
        <taxon>Streptophyta</taxon>
        <taxon>Embryophyta</taxon>
        <taxon>Tracheophyta</taxon>
        <taxon>Spermatophyta</taxon>
        <taxon>Magnoliopsida</taxon>
        <taxon>eudicotyledons</taxon>
        <taxon>Gunneridae</taxon>
        <taxon>Pentapetalae</taxon>
        <taxon>rosids</taxon>
        <taxon>fabids</taxon>
        <taxon>Malpighiales</taxon>
        <taxon>Rhizophoraceae</taxon>
        <taxon>Rhizophora</taxon>
    </lineage>
</organism>
<reference evidence="1" key="1">
    <citation type="submission" date="2018-02" db="EMBL/GenBank/DDBJ databases">
        <title>Rhizophora mucronata_Transcriptome.</title>
        <authorList>
            <person name="Meera S.P."/>
            <person name="Sreeshan A."/>
            <person name="Augustine A."/>
        </authorList>
    </citation>
    <scope>NUCLEOTIDE SEQUENCE</scope>
    <source>
        <tissue evidence="1">Leaf</tissue>
    </source>
</reference>
<dbReference type="EMBL" id="GGEC01088972">
    <property type="protein sequence ID" value="MBX69456.1"/>
    <property type="molecule type" value="Transcribed_RNA"/>
</dbReference>
<name>A0A2P2QQY5_RHIMU</name>
<dbReference type="AlphaFoldDB" id="A0A2P2QQY5"/>